<dbReference type="NCBIfam" id="NF012206">
    <property type="entry name" value="LktA_tand_53"/>
    <property type="match status" value="3"/>
</dbReference>
<evidence type="ECO:0000313" key="1">
    <source>
        <dbReference type="EMBL" id="ETR68438.1"/>
    </source>
</evidence>
<dbReference type="NCBIfam" id="NF012209">
    <property type="entry name" value="LEPR-8K"/>
    <property type="match status" value="1"/>
</dbReference>
<accession>A0A1V1P0V8</accession>
<reference evidence="2" key="1">
    <citation type="submission" date="2012-11" db="EMBL/GenBank/DDBJ databases">
        <authorList>
            <person name="Lucero-Rivera Y.E."/>
            <person name="Tovar-Ramirez D."/>
        </authorList>
    </citation>
    <scope>NUCLEOTIDE SEQUENCE [LARGE SCALE GENOMIC DNA]</scope>
    <source>
        <strain evidence="2">Araruama</strain>
    </source>
</reference>
<dbReference type="InterPro" id="IPR053786">
    <property type="entry name" value="LEPRxLL_CS"/>
</dbReference>
<name>A0A1V1P0V8_9BACT</name>
<evidence type="ECO:0000313" key="2">
    <source>
        <dbReference type="Proteomes" id="UP000189670"/>
    </source>
</evidence>
<feature type="non-terminal residue" evidence="1">
    <location>
        <position position="1133"/>
    </location>
</feature>
<dbReference type="EMBL" id="ATBP01000953">
    <property type="protein sequence ID" value="ETR68438.1"/>
    <property type="molecule type" value="Genomic_DNA"/>
</dbReference>
<dbReference type="Proteomes" id="UP000189670">
    <property type="component" value="Unassembled WGS sequence"/>
</dbReference>
<dbReference type="AlphaFoldDB" id="A0A1V1P0V8"/>
<organism evidence="1 2">
    <name type="scientific">Candidatus Magnetoglobus multicellularis str. Araruama</name>
    <dbReference type="NCBI Taxonomy" id="890399"/>
    <lineage>
        <taxon>Bacteria</taxon>
        <taxon>Pseudomonadati</taxon>
        <taxon>Thermodesulfobacteriota</taxon>
        <taxon>Desulfobacteria</taxon>
        <taxon>Desulfobacterales</taxon>
        <taxon>Desulfobacteraceae</taxon>
        <taxon>Candidatus Magnetoglobus</taxon>
    </lineage>
</organism>
<comment type="caution">
    <text evidence="1">The sequence shown here is derived from an EMBL/GenBank/DDBJ whole genome shotgun (WGS) entry which is preliminary data.</text>
</comment>
<proteinExistence type="predicted"/>
<dbReference type="InterPro" id="IPR047881">
    <property type="entry name" value="LktA_repeat"/>
</dbReference>
<protein>
    <submittedName>
        <fullName evidence="1">Uncharacterized protein</fullName>
    </submittedName>
</protein>
<sequence>MKKSVQHPKAFNIEMLEPRLLLSANPIVESFQEIMPKAGIPETVVNVDEALDAYKNLENKTASKLVQELARYHAKKQDQQPICIQSDFFDLEKNGHENQSKLDFSDISEDLTFILDKDGSMSVSSIAVSILDDGTISFSNNDTVSHYSIENVDSITGGQGQNTFLLDENTTFNGLIESHLGEDDALFILNGDNIWQIDGLNSGQVGDILFSGVEHLIGGGNNQDTFVFSEEGHISGSIDGGWGGFDTLEIEGAFDTIEFTAFSSDAGTVTRDNQTIFYSGLEPIYDNTDSTNRIIGLSNNDDTDARLTSSGNSFTLSGSTFESITFVKPSESLHIQGLSGTDTITLESLDLGDTALIIDAENIILPTGKEITTSANIQFNALNKDDTTIETADDIIDRTANISIAGNIHTEQNLSLIANTTRDINISITDASNLSLSAISDAIIDIQSANITASDIQISAATDGSILAKNSLGAAKNEFTNNAQVIIENNTIAANLLDIKALRDTDYDVSGRDAYNHIIGDTQSWINQSTITTTSDISILAKDESSFKANSSEMIFDLSLFTSPVIIETASARNYLSGNVTSGLTDTNITLTGEHALSVVAEKALQVSATAATNHLTSSSILPSDYSISLDGTYSSNVLLGHVKAFVETSDISAGTSNITIQAKEVSAIDSRTTIAATSDINPLTLNGYSATIGTSIAFNALGWDPGNAALAAIDTLLNTTFASQDPMDVQAYILDSKVSAANIDMDSSLETKLNATVSNTSKTTSSALFGASGMSSSGILSSNMLSTNVKTYIDNTSDAQTIQVAGTIDLSADDNAQIYANSKIVSSAIITNDGGVSILNDTIAEVISADFETTDGTQSIDFGNRIRLSDDYENGGNKGSVYIYMGTVATLNLNEQDYSNKDLWKEVKATQILPEGNNLTDSNSVALGGMVVRNDIRNKVATYINNTQLAAGTVNLAAREVARIHAIADSTAESSGGSAFGSGQSLAVNGVIATNLILSQANAYITNSNITTTGDLKIDAQNTSTIDAINTSVTTTGDTGVGVSLAFNIIGWESQNVLFNTIDALIGTSIGNAQPDEVKAYILDTELDITGNLSLSAISQAQLTASVSNASTSAASALMNASGIAVSGILAS</sequence>
<gene>
    <name evidence="1" type="ORF">OMM_10526</name>
</gene>